<dbReference type="EMBL" id="JADCNL010000007">
    <property type="protein sequence ID" value="KAG0474239.1"/>
    <property type="molecule type" value="Genomic_DNA"/>
</dbReference>
<proteinExistence type="predicted"/>
<name>A0A835QQM9_VANPL</name>
<dbReference type="Proteomes" id="UP000636800">
    <property type="component" value="Chromosome 7"/>
</dbReference>
<evidence type="ECO:0000313" key="2">
    <source>
        <dbReference type="Proteomes" id="UP000636800"/>
    </source>
</evidence>
<gene>
    <name evidence="1" type="ORF">HPP92_016096</name>
</gene>
<evidence type="ECO:0000313" key="1">
    <source>
        <dbReference type="EMBL" id="KAG0474239.1"/>
    </source>
</evidence>
<protein>
    <submittedName>
        <fullName evidence="1">Uncharacterized protein</fullName>
    </submittedName>
</protein>
<sequence>MVEKLMEEMDANLCVPDVKTWTILISGHGKAKKDRNSIAKMVVYKARIVEEEYVCQLAEHQPGLEGHEASNSIDALMKMK</sequence>
<comment type="caution">
    <text evidence="1">The sequence shown here is derived from an EMBL/GenBank/DDBJ whole genome shotgun (WGS) entry which is preliminary data.</text>
</comment>
<dbReference type="OrthoDB" id="1933455at2759"/>
<reference evidence="1 2" key="1">
    <citation type="journal article" date="2020" name="Nat. Food">
        <title>A phased Vanilla planifolia genome enables genetic improvement of flavour and production.</title>
        <authorList>
            <person name="Hasing T."/>
            <person name="Tang H."/>
            <person name="Brym M."/>
            <person name="Khazi F."/>
            <person name="Huang T."/>
            <person name="Chambers A.H."/>
        </authorList>
    </citation>
    <scope>NUCLEOTIDE SEQUENCE [LARGE SCALE GENOMIC DNA]</scope>
    <source>
        <tissue evidence="1">Leaf</tissue>
    </source>
</reference>
<accession>A0A835QQM9</accession>
<organism evidence="1 2">
    <name type="scientific">Vanilla planifolia</name>
    <name type="common">Vanilla</name>
    <dbReference type="NCBI Taxonomy" id="51239"/>
    <lineage>
        <taxon>Eukaryota</taxon>
        <taxon>Viridiplantae</taxon>
        <taxon>Streptophyta</taxon>
        <taxon>Embryophyta</taxon>
        <taxon>Tracheophyta</taxon>
        <taxon>Spermatophyta</taxon>
        <taxon>Magnoliopsida</taxon>
        <taxon>Liliopsida</taxon>
        <taxon>Asparagales</taxon>
        <taxon>Orchidaceae</taxon>
        <taxon>Vanilloideae</taxon>
        <taxon>Vanilleae</taxon>
        <taxon>Vanilla</taxon>
    </lineage>
</organism>
<keyword evidence="2" id="KW-1185">Reference proteome</keyword>
<dbReference type="AlphaFoldDB" id="A0A835QQM9"/>